<evidence type="ECO:0000313" key="1">
    <source>
        <dbReference type="EMBL" id="JAD74033.1"/>
    </source>
</evidence>
<accession>A0A0A9LLE5</accession>
<proteinExistence type="predicted"/>
<dbReference type="AlphaFoldDB" id="A0A0A9LLE5"/>
<organism evidence="1">
    <name type="scientific">Arundo donax</name>
    <name type="common">Giant reed</name>
    <name type="synonym">Donax arundinaceus</name>
    <dbReference type="NCBI Taxonomy" id="35708"/>
    <lineage>
        <taxon>Eukaryota</taxon>
        <taxon>Viridiplantae</taxon>
        <taxon>Streptophyta</taxon>
        <taxon>Embryophyta</taxon>
        <taxon>Tracheophyta</taxon>
        <taxon>Spermatophyta</taxon>
        <taxon>Magnoliopsida</taxon>
        <taxon>Liliopsida</taxon>
        <taxon>Poales</taxon>
        <taxon>Poaceae</taxon>
        <taxon>PACMAD clade</taxon>
        <taxon>Arundinoideae</taxon>
        <taxon>Arundineae</taxon>
        <taxon>Arundo</taxon>
    </lineage>
</organism>
<reference evidence="1" key="1">
    <citation type="submission" date="2014-09" db="EMBL/GenBank/DDBJ databases">
        <authorList>
            <person name="Magalhaes I.L.F."/>
            <person name="Oliveira U."/>
            <person name="Santos F.R."/>
            <person name="Vidigal T.H.D.A."/>
            <person name="Brescovit A.D."/>
            <person name="Santos A.J."/>
        </authorList>
    </citation>
    <scope>NUCLEOTIDE SEQUENCE</scope>
    <source>
        <tissue evidence="1">Shoot tissue taken approximately 20 cm above the soil surface</tissue>
    </source>
</reference>
<dbReference type="PANTHER" id="PTHR36480:SF5">
    <property type="entry name" value="LATE EMBRYOGENESIS ABUNDANT PROTEIN LEA-2 SUBGROUP DOMAIN-CONTAINING PROTEIN"/>
    <property type="match status" value="1"/>
</dbReference>
<reference evidence="1" key="2">
    <citation type="journal article" date="2015" name="Data Brief">
        <title>Shoot transcriptome of the giant reed, Arundo donax.</title>
        <authorList>
            <person name="Barrero R.A."/>
            <person name="Guerrero F.D."/>
            <person name="Moolhuijzen P."/>
            <person name="Goolsby J.A."/>
            <person name="Tidwell J."/>
            <person name="Bellgard S.E."/>
            <person name="Bellgard M.I."/>
        </authorList>
    </citation>
    <scope>NUCLEOTIDE SEQUENCE</scope>
    <source>
        <tissue evidence="1">Shoot tissue taken approximately 20 cm above the soil surface</tissue>
    </source>
</reference>
<protein>
    <submittedName>
        <fullName evidence="1">Uncharacterized protein</fullName>
    </submittedName>
</protein>
<sequence length="184" mass="19561">MATIPSPCSRCAKQYILAALLGVLVAITFVAAISVSLAPAHISFSIANATTMHVKYQFTLIAKNNSTRTAVSYGSLSAQIWNSPTAWIPAEVNTTAMLPEWQPPRNATNVAVWAEDGQYNEAANATANATVDGTAEQSTDCRVVVEAKVWFKYGLATRPYTVTASCLHVNFFNGTGVPVVCGSS</sequence>
<dbReference type="PANTHER" id="PTHR36480">
    <property type="entry name" value="OS06G0118900 PROTEIN-RELATED"/>
    <property type="match status" value="1"/>
</dbReference>
<dbReference type="EMBL" id="GBRH01223862">
    <property type="protein sequence ID" value="JAD74033.1"/>
    <property type="molecule type" value="Transcribed_RNA"/>
</dbReference>
<name>A0A0A9LLE5_ARUDO</name>